<evidence type="ECO:0000256" key="1">
    <source>
        <dbReference type="SAM" id="MobiDB-lite"/>
    </source>
</evidence>
<dbReference type="Proteomes" id="UP000018291">
    <property type="component" value="Unassembled WGS sequence"/>
</dbReference>
<comment type="caution">
    <text evidence="2">The sequence shown here is derived from an EMBL/GenBank/DDBJ whole genome shotgun (WGS) entry which is preliminary data.</text>
</comment>
<name>R4Z265_9ACTN</name>
<protein>
    <submittedName>
        <fullName evidence="2">Uncharacterized protein</fullName>
    </submittedName>
</protein>
<keyword evidence="3" id="KW-1185">Reference proteome</keyword>
<evidence type="ECO:0000313" key="3">
    <source>
        <dbReference type="Proteomes" id="UP000018291"/>
    </source>
</evidence>
<organism evidence="2 3">
    <name type="scientific">Candidatus Neomicrothrix parvicella RN1</name>
    <dbReference type="NCBI Taxonomy" id="1229780"/>
    <lineage>
        <taxon>Bacteria</taxon>
        <taxon>Bacillati</taxon>
        <taxon>Actinomycetota</taxon>
        <taxon>Acidimicrobiia</taxon>
        <taxon>Acidimicrobiales</taxon>
        <taxon>Microthrixaceae</taxon>
        <taxon>Candidatus Neomicrothrix</taxon>
    </lineage>
</organism>
<dbReference type="EMBL" id="CANL01000045">
    <property type="protein sequence ID" value="CCM65039.1"/>
    <property type="molecule type" value="Genomic_DNA"/>
</dbReference>
<gene>
    <name evidence="2" type="ORF">BN381_50181</name>
</gene>
<feature type="region of interest" description="Disordered" evidence="1">
    <location>
        <begin position="1"/>
        <end position="26"/>
    </location>
</feature>
<reference evidence="2 3" key="1">
    <citation type="journal article" date="2013" name="ISME J.">
        <title>Metabolic model for the filamentous 'Candidatus Microthrix parvicella' based on genomic and metagenomic analyses.</title>
        <authorList>
            <person name="Jon McIlroy S."/>
            <person name="Kristiansen R."/>
            <person name="Albertsen M."/>
            <person name="Michael Karst S."/>
            <person name="Rossetti S."/>
            <person name="Lund Nielsen J."/>
            <person name="Tandoi V."/>
            <person name="James Seviour R."/>
            <person name="Nielsen P.H."/>
        </authorList>
    </citation>
    <scope>NUCLEOTIDE SEQUENCE [LARGE SCALE GENOMIC DNA]</scope>
    <source>
        <strain evidence="2 3">RN1</strain>
    </source>
</reference>
<evidence type="ECO:0000313" key="2">
    <source>
        <dbReference type="EMBL" id="CCM65039.1"/>
    </source>
</evidence>
<feature type="compositionally biased region" description="Basic residues" evidence="1">
    <location>
        <begin position="1"/>
        <end position="11"/>
    </location>
</feature>
<accession>R4Z265</accession>
<proteinExistence type="predicted"/>
<sequence length="197" mass="20694">MGALRRSHRRVQGGVGQSPKGAVSGLKSARLRRNMISLATNMVSRANNNTFSPRLTGQMVVNGCGHADDRGSMVHGTAVLGGGRAVRRATIGAPPKPGWRNGRRGGFKIPCPKGRVGSSPTPGTQATIGLPDGSPPAYSSWLPSGRVVCHLPSGVRWIRKPFCFQRLCLPHYAESVIMPNSGADVLVGAEFGLSCSA</sequence>
<dbReference type="HOGENOM" id="CLU_1381907_0_0_11"/>
<dbReference type="AlphaFoldDB" id="R4Z265"/>